<dbReference type="PANTHER" id="PTHR46142">
    <property type="match status" value="1"/>
</dbReference>
<accession>A0AAD3Y2Z7</accession>
<evidence type="ECO:0000259" key="2">
    <source>
        <dbReference type="Pfam" id="PF00903"/>
    </source>
</evidence>
<protein>
    <recommendedName>
        <fullName evidence="2">Glyoxalase/fosfomycin resistance/dioxygenase domain-containing protein</fullName>
    </recommendedName>
</protein>
<dbReference type="Pfam" id="PF00903">
    <property type="entry name" value="Glyoxalase"/>
    <property type="match status" value="1"/>
</dbReference>
<organism evidence="3 4">
    <name type="scientific">Nepenthes gracilis</name>
    <name type="common">Slender pitcher plant</name>
    <dbReference type="NCBI Taxonomy" id="150966"/>
    <lineage>
        <taxon>Eukaryota</taxon>
        <taxon>Viridiplantae</taxon>
        <taxon>Streptophyta</taxon>
        <taxon>Embryophyta</taxon>
        <taxon>Tracheophyta</taxon>
        <taxon>Spermatophyta</taxon>
        <taxon>Magnoliopsida</taxon>
        <taxon>eudicotyledons</taxon>
        <taxon>Gunneridae</taxon>
        <taxon>Pentapetalae</taxon>
        <taxon>Caryophyllales</taxon>
        <taxon>Nepenthaceae</taxon>
        <taxon>Nepenthes</taxon>
    </lineage>
</organism>
<dbReference type="InterPro" id="IPR004360">
    <property type="entry name" value="Glyas_Fos-R_dOase_dom"/>
</dbReference>
<sequence length="109" mass="12610">MQSNKEETKGSEREREINGGGKRTDGGYEERAPPLMWLNHASRLCRSVKESVDFYVKVLGFVLIERPQAFDFDGAWLFSYGVGIHLVQANVEDRLPDDIDRWTTIFLFR</sequence>
<gene>
    <name evidence="3" type="ORF">Nepgr_029096</name>
</gene>
<dbReference type="Gene3D" id="3.10.180.10">
    <property type="entry name" value="2,3-Dihydroxybiphenyl 1,2-Dioxygenase, domain 1"/>
    <property type="match status" value="1"/>
</dbReference>
<dbReference type="AlphaFoldDB" id="A0AAD3Y2Z7"/>
<comment type="caution">
    <text evidence="3">The sequence shown here is derived from an EMBL/GenBank/DDBJ whole genome shotgun (WGS) entry which is preliminary data.</text>
</comment>
<evidence type="ECO:0000256" key="1">
    <source>
        <dbReference type="SAM" id="MobiDB-lite"/>
    </source>
</evidence>
<proteinExistence type="predicted"/>
<evidence type="ECO:0000313" key="3">
    <source>
        <dbReference type="EMBL" id="GMH27253.1"/>
    </source>
</evidence>
<feature type="domain" description="Glyoxalase/fosfomycin resistance/dioxygenase" evidence="2">
    <location>
        <begin position="38"/>
        <end position="88"/>
    </location>
</feature>
<feature type="region of interest" description="Disordered" evidence="1">
    <location>
        <begin position="1"/>
        <end position="29"/>
    </location>
</feature>
<dbReference type="Proteomes" id="UP001279734">
    <property type="component" value="Unassembled WGS sequence"/>
</dbReference>
<reference evidence="3" key="1">
    <citation type="submission" date="2023-05" db="EMBL/GenBank/DDBJ databases">
        <title>Nepenthes gracilis genome sequencing.</title>
        <authorList>
            <person name="Fukushima K."/>
        </authorList>
    </citation>
    <scope>NUCLEOTIDE SEQUENCE</scope>
    <source>
        <strain evidence="3">SING2019-196</strain>
    </source>
</reference>
<dbReference type="SUPFAM" id="SSF54593">
    <property type="entry name" value="Glyoxalase/Bleomycin resistance protein/Dihydroxybiphenyl dioxygenase"/>
    <property type="match status" value="1"/>
</dbReference>
<dbReference type="EMBL" id="BSYO01000032">
    <property type="protein sequence ID" value="GMH27253.1"/>
    <property type="molecule type" value="Genomic_DNA"/>
</dbReference>
<evidence type="ECO:0000313" key="4">
    <source>
        <dbReference type="Proteomes" id="UP001279734"/>
    </source>
</evidence>
<name>A0AAD3Y2Z7_NEPGR</name>
<keyword evidence="4" id="KW-1185">Reference proteome</keyword>
<dbReference type="InterPro" id="IPR029068">
    <property type="entry name" value="Glyas_Bleomycin-R_OHBP_Dase"/>
</dbReference>
<dbReference type="PANTHER" id="PTHR46142:SF8">
    <property type="entry name" value="EXPRESSED PROTEIN"/>
    <property type="match status" value="1"/>
</dbReference>